<protein>
    <submittedName>
        <fullName evidence="1">Uncharacterized protein</fullName>
    </submittedName>
</protein>
<evidence type="ECO:0000313" key="1">
    <source>
        <dbReference type="EMBL" id="PTD20429.1"/>
    </source>
</evidence>
<name>A0A2T4HX94_9SPHN</name>
<organism evidence="1 2">
    <name type="scientific">Edaphosphingomonas fennica</name>
    <dbReference type="NCBI Taxonomy" id="114404"/>
    <lineage>
        <taxon>Bacteria</taxon>
        <taxon>Pseudomonadati</taxon>
        <taxon>Pseudomonadota</taxon>
        <taxon>Alphaproteobacteria</taxon>
        <taxon>Sphingomonadales</taxon>
        <taxon>Rhizorhabdaceae</taxon>
        <taxon>Edaphosphingomonas</taxon>
    </lineage>
</organism>
<dbReference type="NCBIfam" id="NF045541">
    <property type="entry name" value="scaf_prot_MCP2"/>
    <property type="match status" value="1"/>
</dbReference>
<gene>
    <name evidence="1" type="ORF">CV103_11365</name>
</gene>
<reference evidence="1 2" key="1">
    <citation type="submission" date="2017-11" db="EMBL/GenBank/DDBJ databases">
        <title>Sphingomonas oleivorans sp. nov., isolated from oil-contaminated soil.</title>
        <authorList>
            <person name="Wang L."/>
            <person name="Chen L."/>
        </authorList>
    </citation>
    <scope>NUCLEOTIDE SEQUENCE [LARGE SCALE GENOMIC DNA]</scope>
    <source>
        <strain evidence="1 2">K101</strain>
    </source>
</reference>
<dbReference type="Pfam" id="PF25209">
    <property type="entry name" value="Phage_capsid_4"/>
    <property type="match status" value="1"/>
</dbReference>
<sequence>MLKTPARIAADGDAPVQRAATFQPTSYREGDHSIELCWSTGAAGLRFDWYDGEYYIEELSMEPGAVRLDRLNAGAPLLDSHRSTSLQAIIGSVVPGSVRIENGKGLCRVRLAQTDDTADAVAKIVDGHIRNVSVAYQVHEWLRTERQGETTHMLAADWEPVEVSMVAVPFDPSAQVRKRNLPMPIIRSADHDDDIENEDERVSRRSARARAVTTNRIRDLCSRSDDISRAFERDLIAQHEERPFTDGELQRAIGDELVRVREQPSVNIRRDRQDAEPRFQLRDAFADALYARLAGREPGEQAREYAHVSMIDMARALLEATGERVRWARPSAVLDQLARSGAHTTSDFTHIIANAGRRFLIEAFSQVPSPLKVLARKRDFPDFKRRYGVQAEGPSVLRHVPEGGEYKRVSINTAANGMQLGTYGEIFAITRQALINDDLGVFADMARFWARAQSETEAGFLVALINGQGVEMEEDGKALYHADHGNIAATASAITVPSLSAARVQLRGIKNRDGATLANIVPKYLLVGPAKETEAEQVLASITADAPSAVNPFSGKLELVVDPRLAGNSWRLFADPAINPVLEYGNLEGQDGLFTDARVGFDVDGVEFKARTDLGAGAVDFRGTLLNQGD</sequence>
<dbReference type="Proteomes" id="UP000241206">
    <property type="component" value="Unassembled WGS sequence"/>
</dbReference>
<evidence type="ECO:0000313" key="2">
    <source>
        <dbReference type="Proteomes" id="UP000241206"/>
    </source>
</evidence>
<comment type="caution">
    <text evidence="1">The sequence shown here is derived from an EMBL/GenBank/DDBJ whole genome shotgun (WGS) entry which is preliminary data.</text>
</comment>
<dbReference type="AlphaFoldDB" id="A0A2T4HX94"/>
<dbReference type="EMBL" id="PHHF01000047">
    <property type="protein sequence ID" value="PTD20429.1"/>
    <property type="molecule type" value="Genomic_DNA"/>
</dbReference>
<proteinExistence type="predicted"/>
<accession>A0A2T4HX94</accession>
<keyword evidence="2" id="KW-1185">Reference proteome</keyword>